<evidence type="ECO:0008006" key="8">
    <source>
        <dbReference type="Google" id="ProtNLM"/>
    </source>
</evidence>
<evidence type="ECO:0000313" key="7">
    <source>
        <dbReference type="Proteomes" id="UP000001449"/>
    </source>
</evidence>
<evidence type="ECO:0000313" key="6">
    <source>
        <dbReference type="EMBL" id="EED87301.1"/>
    </source>
</evidence>
<feature type="compositionally biased region" description="Low complexity" evidence="5">
    <location>
        <begin position="324"/>
        <end position="333"/>
    </location>
</feature>
<evidence type="ECO:0000256" key="1">
    <source>
        <dbReference type="ARBA" id="ARBA00010633"/>
    </source>
</evidence>
<sequence>MATESSNTLDVEGTVFPSIRHTSQLSSDDDDDTDGVVETSTQLVAKGKSYLSYFFLGVCSAVLYLPPEADNDVVLFKNVNDRDTLKAPPSIALEICYHKPARAQDFQWATNTFIEKNMPKNITDDETDDGATENHRHAPSAAVQRELVKFNALYKNVAMGDRYLLEFIPGYGLSLLLNGVMLGTVGLINNSNDDSTDGDTAYDHFSMREQRELARLIYSIWFGEEAFSDSMKKELLTPIDPPVVVSPSKCLLKRESTVSTMASTISTGSAIGDSSGMIATSSDKDVNNDKHKNSRTAIAHILTEEEGKLLKSLGLLDLIDESSSHTPSSSKLSPDGDTKRRVASNPDESVTDDFESQMQEPLSKQSLSFWARIRAFVYAEKTTARTSSLPSTEPTTYTAHAPTKPASLIKDPLISSSQQSSYDTFSTIYSNNTLMQRNNNDSNSNEMRNKVLFGIGGTLFLLPHLAILLSLPPVLQRRGAPYLPTFSNKLNLMFELIRRHHDKQNLQKRTCFGPPVLKFVDLGSGDGRVVFRAAREGIFNLSVGYEINPALHLWANFRKLVTPKYWSTTKFQLRDLWNTRLKSYDVVAVYGLAPIMDKLGKKLESELKPGSIVVSNVFPFPQWKASVVKNEDGGMSSGKGVYLYQVPDCFPRKKEQDVEVGNEEDRNDN</sequence>
<evidence type="ECO:0000256" key="2">
    <source>
        <dbReference type="ARBA" id="ARBA00022603"/>
    </source>
</evidence>
<evidence type="ECO:0000256" key="5">
    <source>
        <dbReference type="SAM" id="MobiDB-lite"/>
    </source>
</evidence>
<reference evidence="6 7" key="2">
    <citation type="journal article" date="2008" name="Nature">
        <title>The Phaeodactylum genome reveals the evolutionary history of diatom genomes.</title>
        <authorList>
            <person name="Bowler C."/>
            <person name="Allen A.E."/>
            <person name="Badger J.H."/>
            <person name="Grimwood J."/>
            <person name="Jabbari K."/>
            <person name="Kuo A."/>
            <person name="Maheswari U."/>
            <person name="Martens C."/>
            <person name="Maumus F."/>
            <person name="Otillar R.P."/>
            <person name="Rayko E."/>
            <person name="Salamov A."/>
            <person name="Vandepoele K."/>
            <person name="Beszteri B."/>
            <person name="Gruber A."/>
            <person name="Heijde M."/>
            <person name="Katinka M."/>
            <person name="Mock T."/>
            <person name="Valentin K."/>
            <person name="Verret F."/>
            <person name="Berges J.A."/>
            <person name="Brownlee C."/>
            <person name="Cadoret J.P."/>
            <person name="Chiovitti A."/>
            <person name="Choi C.J."/>
            <person name="Coesel S."/>
            <person name="De Martino A."/>
            <person name="Detter J.C."/>
            <person name="Durkin C."/>
            <person name="Falciatore A."/>
            <person name="Fournet J."/>
            <person name="Haruta M."/>
            <person name="Huysman M.J."/>
            <person name="Jenkins B.D."/>
            <person name="Jiroutova K."/>
            <person name="Jorgensen R.E."/>
            <person name="Joubert Y."/>
            <person name="Kaplan A."/>
            <person name="Kroger N."/>
            <person name="Kroth P.G."/>
            <person name="La Roche J."/>
            <person name="Lindquist E."/>
            <person name="Lommer M."/>
            <person name="Martin-Jezequel V."/>
            <person name="Lopez P.J."/>
            <person name="Lucas S."/>
            <person name="Mangogna M."/>
            <person name="McGinnis K."/>
            <person name="Medlin L.K."/>
            <person name="Montsant A."/>
            <person name="Oudot-Le Secq M.P."/>
            <person name="Napoli C."/>
            <person name="Obornik M."/>
            <person name="Parker M.S."/>
            <person name="Petit J.L."/>
            <person name="Porcel B.M."/>
            <person name="Poulsen N."/>
            <person name="Robison M."/>
            <person name="Rychlewski L."/>
            <person name="Rynearson T.A."/>
            <person name="Schmutz J."/>
            <person name="Shapiro H."/>
            <person name="Siaut M."/>
            <person name="Stanley M."/>
            <person name="Sussman M.R."/>
            <person name="Taylor A.R."/>
            <person name="Vardi A."/>
            <person name="von Dassow P."/>
            <person name="Vyverman W."/>
            <person name="Willis A."/>
            <person name="Wyrwicz L.S."/>
            <person name="Rokhsar D.S."/>
            <person name="Weissenbach J."/>
            <person name="Armbrust E.V."/>
            <person name="Green B.R."/>
            <person name="Van de Peer Y."/>
            <person name="Grigoriev I.V."/>
        </authorList>
    </citation>
    <scope>NUCLEOTIDE SEQUENCE [LARGE SCALE GENOMIC DNA]</scope>
    <source>
        <strain evidence="6 7">CCMP1335</strain>
    </source>
</reference>
<gene>
    <name evidence="6" type="ORF">THAPSDRAFT_24367</name>
</gene>
<dbReference type="GO" id="GO:1905706">
    <property type="term" value="P:regulation of mitochondrial ATP synthesis coupled proton transport"/>
    <property type="evidence" value="ECO:0000318"/>
    <property type="project" value="GO_Central"/>
</dbReference>
<dbReference type="Proteomes" id="UP000001449">
    <property type="component" value="Chromosome 11"/>
</dbReference>
<dbReference type="EMBL" id="DS999415">
    <property type="protein sequence ID" value="EED87301.1"/>
    <property type="molecule type" value="Genomic_DNA"/>
</dbReference>
<dbReference type="OMA" id="IALEICY"/>
<keyword evidence="2" id="KW-0489">Methyltransferase</keyword>
<dbReference type="GeneID" id="7444473"/>
<dbReference type="PANTHER" id="PTHR13610">
    <property type="entry name" value="METHYLTRANSFERASE DOMAIN-CONTAINING PROTEIN"/>
    <property type="match status" value="1"/>
</dbReference>
<dbReference type="GO" id="GO:0005739">
    <property type="term" value="C:mitochondrion"/>
    <property type="evidence" value="ECO:0000318"/>
    <property type="project" value="GO_Central"/>
</dbReference>
<proteinExistence type="inferred from homology"/>
<reference evidence="6 7" key="1">
    <citation type="journal article" date="2004" name="Science">
        <title>The genome of the diatom Thalassiosira pseudonana: ecology, evolution, and metabolism.</title>
        <authorList>
            <person name="Armbrust E.V."/>
            <person name="Berges J.A."/>
            <person name="Bowler C."/>
            <person name="Green B.R."/>
            <person name="Martinez D."/>
            <person name="Putnam N.H."/>
            <person name="Zhou S."/>
            <person name="Allen A.E."/>
            <person name="Apt K.E."/>
            <person name="Bechner M."/>
            <person name="Brzezinski M.A."/>
            <person name="Chaal B.K."/>
            <person name="Chiovitti A."/>
            <person name="Davis A.K."/>
            <person name="Demarest M.S."/>
            <person name="Detter J.C."/>
            <person name="Glavina T."/>
            <person name="Goodstein D."/>
            <person name="Hadi M.Z."/>
            <person name="Hellsten U."/>
            <person name="Hildebrand M."/>
            <person name="Jenkins B.D."/>
            <person name="Jurka J."/>
            <person name="Kapitonov V.V."/>
            <person name="Kroger N."/>
            <person name="Lau W.W."/>
            <person name="Lane T.W."/>
            <person name="Larimer F.W."/>
            <person name="Lippmeier J.C."/>
            <person name="Lucas S."/>
            <person name="Medina M."/>
            <person name="Montsant A."/>
            <person name="Obornik M."/>
            <person name="Parker M.S."/>
            <person name="Palenik B."/>
            <person name="Pazour G.J."/>
            <person name="Richardson P.M."/>
            <person name="Rynearson T.A."/>
            <person name="Saito M.A."/>
            <person name="Schwartz D.C."/>
            <person name="Thamatrakoln K."/>
            <person name="Valentin K."/>
            <person name="Vardi A."/>
            <person name="Wilkerson F.P."/>
            <person name="Rokhsar D.S."/>
        </authorList>
    </citation>
    <scope>NUCLEOTIDE SEQUENCE [LARGE SCALE GENOMIC DNA]</scope>
    <source>
        <strain evidence="6 7">CCMP1335</strain>
    </source>
</reference>
<evidence type="ECO:0000256" key="4">
    <source>
        <dbReference type="ARBA" id="ARBA00022691"/>
    </source>
</evidence>
<comment type="similarity">
    <text evidence="1">Belongs to the ANT/ATPSC lysine N-methyltransferase family.</text>
</comment>
<dbReference type="InterPro" id="IPR029063">
    <property type="entry name" value="SAM-dependent_MTases_sf"/>
</dbReference>
<keyword evidence="4" id="KW-0949">S-adenosyl-L-methionine</keyword>
<dbReference type="eggNOG" id="KOG4058">
    <property type="taxonomic scope" value="Eukaryota"/>
</dbReference>
<dbReference type="InterPro" id="IPR026170">
    <property type="entry name" value="FAM173A/B"/>
</dbReference>
<dbReference type="Gene3D" id="3.40.50.150">
    <property type="entry name" value="Vaccinia Virus protein VP39"/>
    <property type="match status" value="1"/>
</dbReference>
<keyword evidence="3" id="KW-0808">Transferase</keyword>
<evidence type="ECO:0000256" key="3">
    <source>
        <dbReference type="ARBA" id="ARBA00022679"/>
    </source>
</evidence>
<name>B8LC49_THAPS</name>
<organism evidence="6 7">
    <name type="scientific">Thalassiosira pseudonana</name>
    <name type="common">Marine diatom</name>
    <name type="synonym">Cyclotella nana</name>
    <dbReference type="NCBI Taxonomy" id="35128"/>
    <lineage>
        <taxon>Eukaryota</taxon>
        <taxon>Sar</taxon>
        <taxon>Stramenopiles</taxon>
        <taxon>Ochrophyta</taxon>
        <taxon>Bacillariophyta</taxon>
        <taxon>Coscinodiscophyceae</taxon>
        <taxon>Thalassiosirophycidae</taxon>
        <taxon>Thalassiosirales</taxon>
        <taxon>Thalassiosiraceae</taxon>
        <taxon>Thalassiosira</taxon>
    </lineage>
</organism>
<dbReference type="HOGENOM" id="CLU_410795_0_0_1"/>
<accession>B8LC49</accession>
<keyword evidence="7" id="KW-1185">Reference proteome</keyword>
<feature type="region of interest" description="Disordered" evidence="5">
    <location>
        <begin position="322"/>
        <end position="359"/>
    </location>
</feature>
<feature type="region of interest" description="Disordered" evidence="5">
    <location>
        <begin position="119"/>
        <end position="140"/>
    </location>
</feature>
<dbReference type="GO" id="GO:0032259">
    <property type="term" value="P:methylation"/>
    <property type="evidence" value="ECO:0007669"/>
    <property type="project" value="UniProtKB-KW"/>
</dbReference>
<dbReference type="STRING" id="35128.B8LC49"/>
<dbReference type="GO" id="GO:0016279">
    <property type="term" value="F:protein-lysine N-methyltransferase activity"/>
    <property type="evidence" value="ECO:0000318"/>
    <property type="project" value="GO_Central"/>
</dbReference>
<dbReference type="PaxDb" id="35128-Thaps24367"/>
<protein>
    <recommendedName>
        <fullName evidence="8">DOT1 domain-containing protein</fullName>
    </recommendedName>
</protein>
<dbReference type="RefSeq" id="XP_002296605.1">
    <property type="nucleotide sequence ID" value="XM_002296569.1"/>
</dbReference>
<dbReference type="PANTHER" id="PTHR13610:SF9">
    <property type="entry name" value="FI06469P"/>
    <property type="match status" value="1"/>
</dbReference>
<dbReference type="AlphaFoldDB" id="B8LC49"/>
<dbReference type="SUPFAM" id="SSF53335">
    <property type="entry name" value="S-adenosyl-L-methionine-dependent methyltransferases"/>
    <property type="match status" value="1"/>
</dbReference>
<dbReference type="InParanoid" id="B8LC49"/>
<dbReference type="KEGG" id="tps:THAPSDRAFT_24367"/>